<sequence>MSPLAMNRLRHIGWYDFTLFYTLVCASHPYLLCCLAIGFPGTNRDYCLMHLPAPPSPLSLCPLLRPFSDLHSHSLLFLYYYHYCHYYYVALSAPPLQYCTCFRVPGSWKREFV</sequence>
<evidence type="ECO:0000313" key="3">
    <source>
        <dbReference type="Proteomes" id="UP000325579"/>
    </source>
</evidence>
<dbReference type="GeneID" id="43668487"/>
<reference evidence="2 3" key="1">
    <citation type="submission" date="2019-04" db="EMBL/GenBank/DDBJ databases">
        <authorList>
            <consortium name="DOE Joint Genome Institute"/>
            <person name="Mondo S."/>
            <person name="Kjaerbolling I."/>
            <person name="Vesth T."/>
            <person name="Frisvad J.C."/>
            <person name="Nybo J.L."/>
            <person name="Theobald S."/>
            <person name="Kildgaard S."/>
            <person name="Isbrandt T."/>
            <person name="Kuo A."/>
            <person name="Sato A."/>
            <person name="Lyhne E.K."/>
            <person name="Kogle M.E."/>
            <person name="Wiebenga A."/>
            <person name="Kun R.S."/>
            <person name="Lubbers R.J."/>
            <person name="Makela M.R."/>
            <person name="Barry K."/>
            <person name="Chovatia M."/>
            <person name="Clum A."/>
            <person name="Daum C."/>
            <person name="Haridas S."/>
            <person name="He G."/>
            <person name="LaButti K."/>
            <person name="Lipzen A."/>
            <person name="Riley R."/>
            <person name="Salamov A."/>
            <person name="Simmons B.A."/>
            <person name="Magnuson J.K."/>
            <person name="Henrissat B."/>
            <person name="Mortensen U.H."/>
            <person name="Larsen T.O."/>
            <person name="Devries R.P."/>
            <person name="Grigoriev I.V."/>
            <person name="Machida M."/>
            <person name="Baker S.E."/>
            <person name="Andersen M.R."/>
            <person name="Cantor M.N."/>
            <person name="Hua S.X."/>
        </authorList>
    </citation>
    <scope>NUCLEOTIDE SEQUENCE [LARGE SCALE GENOMIC DNA]</scope>
    <source>
        <strain evidence="2 3">CBS 119388</strain>
    </source>
</reference>
<feature type="transmembrane region" description="Helical" evidence="1">
    <location>
        <begin position="20"/>
        <end position="39"/>
    </location>
</feature>
<gene>
    <name evidence="2" type="ORF">BDV37DRAFT_265558</name>
</gene>
<keyword evidence="1" id="KW-0472">Membrane</keyword>
<organism evidence="2 3">
    <name type="scientific">Aspergillus pseudonomiae</name>
    <dbReference type="NCBI Taxonomy" id="1506151"/>
    <lineage>
        <taxon>Eukaryota</taxon>
        <taxon>Fungi</taxon>
        <taxon>Dikarya</taxon>
        <taxon>Ascomycota</taxon>
        <taxon>Pezizomycotina</taxon>
        <taxon>Eurotiomycetes</taxon>
        <taxon>Eurotiomycetidae</taxon>
        <taxon>Eurotiales</taxon>
        <taxon>Aspergillaceae</taxon>
        <taxon>Aspergillus</taxon>
        <taxon>Aspergillus subgen. Circumdati</taxon>
    </lineage>
</organism>
<keyword evidence="3" id="KW-1185">Reference proteome</keyword>
<dbReference type="AlphaFoldDB" id="A0A5N7CUT7"/>
<accession>A0A5N7CUT7</accession>
<evidence type="ECO:0000256" key="1">
    <source>
        <dbReference type="SAM" id="Phobius"/>
    </source>
</evidence>
<keyword evidence="1" id="KW-1133">Transmembrane helix</keyword>
<proteinExistence type="predicted"/>
<dbReference type="RefSeq" id="XP_031934806.1">
    <property type="nucleotide sequence ID" value="XM_032083796.1"/>
</dbReference>
<name>A0A5N7CUT7_9EURO</name>
<dbReference type="EMBL" id="ML736892">
    <property type="protein sequence ID" value="KAE8397487.1"/>
    <property type="molecule type" value="Genomic_DNA"/>
</dbReference>
<dbReference type="Proteomes" id="UP000325579">
    <property type="component" value="Unassembled WGS sequence"/>
</dbReference>
<keyword evidence="1" id="KW-0812">Transmembrane</keyword>
<protein>
    <submittedName>
        <fullName evidence="2">Uncharacterized protein</fullName>
    </submittedName>
</protein>
<evidence type="ECO:0000313" key="2">
    <source>
        <dbReference type="EMBL" id="KAE8397487.1"/>
    </source>
</evidence>